<dbReference type="CDD" id="cd03770">
    <property type="entry name" value="SR_TndX_transposase"/>
    <property type="match status" value="1"/>
</dbReference>
<feature type="domain" description="Recombinase" evidence="3">
    <location>
        <begin position="175"/>
        <end position="323"/>
    </location>
</feature>
<dbReference type="PANTHER" id="PTHR30461:SF23">
    <property type="entry name" value="DNA RECOMBINASE-RELATED"/>
    <property type="match status" value="1"/>
</dbReference>
<dbReference type="InterPro" id="IPR025827">
    <property type="entry name" value="Zn_ribbon_recom_dom"/>
</dbReference>
<evidence type="ECO:0000313" key="5">
    <source>
        <dbReference type="Proteomes" id="UP000184245"/>
    </source>
</evidence>
<dbReference type="SUPFAM" id="SSF53041">
    <property type="entry name" value="Resolvase-like"/>
    <property type="match status" value="1"/>
</dbReference>
<dbReference type="AlphaFoldDB" id="A0A1M5A654"/>
<evidence type="ECO:0000259" key="2">
    <source>
        <dbReference type="PROSITE" id="PS51736"/>
    </source>
</evidence>
<dbReference type="InterPro" id="IPR025378">
    <property type="entry name" value="DUF4368"/>
</dbReference>
<dbReference type="OrthoDB" id="9804620at2"/>
<accession>A0A1M5A654</accession>
<dbReference type="STRING" id="1122155.SAMN02745158_03053"/>
<dbReference type="Pfam" id="PF13408">
    <property type="entry name" value="Zn_ribbon_recom"/>
    <property type="match status" value="1"/>
</dbReference>
<feature type="coiled-coil region" evidence="1">
    <location>
        <begin position="420"/>
        <end position="482"/>
    </location>
</feature>
<dbReference type="GeneID" id="86053750"/>
<dbReference type="InterPro" id="IPR036162">
    <property type="entry name" value="Resolvase-like_N_sf"/>
</dbReference>
<dbReference type="EMBL" id="FQVI01000018">
    <property type="protein sequence ID" value="SHF25607.1"/>
    <property type="molecule type" value="Genomic_DNA"/>
</dbReference>
<feature type="domain" description="Resolvase/invertase-type recombinase catalytic" evidence="2">
    <location>
        <begin position="19"/>
        <end position="167"/>
    </location>
</feature>
<dbReference type="PROSITE" id="PS51737">
    <property type="entry name" value="RECOMBINASE_DNA_BIND"/>
    <property type="match status" value="1"/>
</dbReference>
<evidence type="ECO:0000313" key="4">
    <source>
        <dbReference type="EMBL" id="SHF25607.1"/>
    </source>
</evidence>
<dbReference type="PROSITE" id="PS51736">
    <property type="entry name" value="RECOMBINASES_3"/>
    <property type="match status" value="1"/>
</dbReference>
<name>A0A1M5A654_9CLOT</name>
<dbReference type="Pfam" id="PF00239">
    <property type="entry name" value="Resolvase"/>
    <property type="match status" value="1"/>
</dbReference>
<dbReference type="InterPro" id="IPR011109">
    <property type="entry name" value="DNA_bind_recombinase_dom"/>
</dbReference>
<dbReference type="PANTHER" id="PTHR30461">
    <property type="entry name" value="DNA-INVERTASE FROM LAMBDOID PROPHAGE"/>
    <property type="match status" value="1"/>
</dbReference>
<evidence type="ECO:0000259" key="3">
    <source>
        <dbReference type="PROSITE" id="PS51737"/>
    </source>
</evidence>
<organism evidence="4 5">
    <name type="scientific">Lactonifactor longoviformis DSM 17459</name>
    <dbReference type="NCBI Taxonomy" id="1122155"/>
    <lineage>
        <taxon>Bacteria</taxon>
        <taxon>Bacillati</taxon>
        <taxon>Bacillota</taxon>
        <taxon>Clostridia</taxon>
        <taxon>Eubacteriales</taxon>
        <taxon>Clostridiaceae</taxon>
        <taxon>Lactonifactor</taxon>
    </lineage>
</organism>
<dbReference type="Pfam" id="PF14287">
    <property type="entry name" value="DUF4368"/>
    <property type="match status" value="1"/>
</dbReference>
<dbReference type="Proteomes" id="UP000184245">
    <property type="component" value="Unassembled WGS sequence"/>
</dbReference>
<dbReference type="InterPro" id="IPR050639">
    <property type="entry name" value="SSR_resolvase"/>
</dbReference>
<reference evidence="4 5" key="1">
    <citation type="submission" date="2016-11" db="EMBL/GenBank/DDBJ databases">
        <authorList>
            <person name="Jaros S."/>
            <person name="Januszkiewicz K."/>
            <person name="Wedrychowicz H."/>
        </authorList>
    </citation>
    <scope>NUCLEOTIDE SEQUENCE [LARGE SCALE GENOMIC DNA]</scope>
    <source>
        <strain evidence="4 5">DSM 17459</strain>
    </source>
</reference>
<dbReference type="InterPro" id="IPR038109">
    <property type="entry name" value="DNA_bind_recomb_sf"/>
</dbReference>
<dbReference type="GO" id="GO:0000150">
    <property type="term" value="F:DNA strand exchange activity"/>
    <property type="evidence" value="ECO:0007669"/>
    <property type="project" value="InterPro"/>
</dbReference>
<keyword evidence="1" id="KW-0175">Coiled coil</keyword>
<dbReference type="Gene3D" id="3.90.1750.20">
    <property type="entry name" value="Putative Large Serine Recombinase, Chain B, Domain 2"/>
    <property type="match status" value="1"/>
</dbReference>
<protein>
    <submittedName>
        <fullName evidence="4">Site-specific DNA recombinase</fullName>
    </submittedName>
</protein>
<dbReference type="Pfam" id="PF07508">
    <property type="entry name" value="Recombinase"/>
    <property type="match status" value="1"/>
</dbReference>
<gene>
    <name evidence="4" type="ORF">SAMN02745158_03053</name>
</gene>
<keyword evidence="5" id="KW-1185">Reference proteome</keyword>
<dbReference type="GO" id="GO:0003677">
    <property type="term" value="F:DNA binding"/>
    <property type="evidence" value="ECO:0007669"/>
    <property type="project" value="InterPro"/>
</dbReference>
<dbReference type="Gene3D" id="3.40.50.1390">
    <property type="entry name" value="Resolvase, N-terminal catalytic domain"/>
    <property type="match status" value="1"/>
</dbReference>
<evidence type="ECO:0000256" key="1">
    <source>
        <dbReference type="SAM" id="Coils"/>
    </source>
</evidence>
<proteinExistence type="predicted"/>
<dbReference type="SMART" id="SM00857">
    <property type="entry name" value="Resolvase"/>
    <property type="match status" value="1"/>
</dbReference>
<dbReference type="RefSeq" id="WP_044478882.1">
    <property type="nucleotide sequence ID" value="NZ_FQVI01000018.1"/>
</dbReference>
<sequence>MMNGLDYDVIGTALAGGFRAAIYCRLSKDDDLQGESASIANQRDMLEKFCEKQGWEVAAVYQDDGFTGLNMERPDLKRMLKAIERKQINLVITKDLSRLGRNYLQTGQLIEDFFPRNGVRYIAMNDGIDTMRDNNDIAPFKNILNEMYSKDISKKVHSSYVLKAQKGQFTGCLAPFGYKKDPEDRNRLLVDEETAPVVRLIFGYALDGHGPNYIRRRLEEEKHPCPTWWNRQRGHRNIRTKWEKKDPENGRYIWDFTVIKEILMNPVYTGAIASQKTEYRFKIGTIRDKKPEDWIVVEGTHEPLVDKKSFAIVQEKLKSRQRPGQSGEPSLFAGLLKCGECGKSLTVRYTNAKHPQRIYSCKTYNAFGKQHCTQHRIDYDTLYALVLNKIRECAAAALTDSEAVAGRLTDTCEAEQKGQREAMERTLAKDEERIEVLEKMVLRLYEDMVAGRITDANFNLLLEKTQKEQAELKAKVEKGRKHLADEIRLAVDARQWVESIQEYRDITELDASTLNRLIKEIVVHETIGSDKTRHISIEIHFNLKPIPEVEQVTG</sequence>
<dbReference type="InterPro" id="IPR006119">
    <property type="entry name" value="Resolv_N"/>
</dbReference>